<organism evidence="2 3">
    <name type="scientific">Maudiozyma exigua</name>
    <name type="common">Yeast</name>
    <name type="synonym">Kazachstania exigua</name>
    <dbReference type="NCBI Taxonomy" id="34358"/>
    <lineage>
        <taxon>Eukaryota</taxon>
        <taxon>Fungi</taxon>
        <taxon>Dikarya</taxon>
        <taxon>Ascomycota</taxon>
        <taxon>Saccharomycotina</taxon>
        <taxon>Saccharomycetes</taxon>
        <taxon>Saccharomycetales</taxon>
        <taxon>Saccharomycetaceae</taxon>
        <taxon>Maudiozyma</taxon>
    </lineage>
</organism>
<proteinExistence type="predicted"/>
<name>A0A9P6W9X9_MAUEX</name>
<dbReference type="SUPFAM" id="SSF53474">
    <property type="entry name" value="alpha/beta-Hydrolases"/>
    <property type="match status" value="2"/>
</dbReference>
<feature type="compositionally biased region" description="Polar residues" evidence="1">
    <location>
        <begin position="30"/>
        <end position="41"/>
    </location>
</feature>
<feature type="compositionally biased region" description="Basic and acidic residues" evidence="1">
    <location>
        <begin position="8"/>
        <end position="17"/>
    </location>
</feature>
<dbReference type="OrthoDB" id="10250441at2759"/>
<dbReference type="EMBL" id="PUHR01000068">
    <property type="protein sequence ID" value="KAG0668391.1"/>
    <property type="molecule type" value="Genomic_DNA"/>
</dbReference>
<dbReference type="PANTHER" id="PTHR11440">
    <property type="entry name" value="LECITHIN-CHOLESTEROL ACYLTRANSFERASE-RELATED"/>
    <property type="match status" value="1"/>
</dbReference>
<evidence type="ECO:0000313" key="2">
    <source>
        <dbReference type="EMBL" id="KAG0668391.1"/>
    </source>
</evidence>
<evidence type="ECO:0000256" key="1">
    <source>
        <dbReference type="SAM" id="MobiDB-lite"/>
    </source>
</evidence>
<keyword evidence="3" id="KW-1185">Reference proteome</keyword>
<gene>
    <name evidence="2" type="ORF">C6P45_004677</name>
</gene>
<feature type="region of interest" description="Disordered" evidence="1">
    <location>
        <begin position="1"/>
        <end position="131"/>
    </location>
</feature>
<evidence type="ECO:0000313" key="3">
    <source>
        <dbReference type="Proteomes" id="UP000750334"/>
    </source>
</evidence>
<reference evidence="2 3" key="1">
    <citation type="submission" date="2020-11" db="EMBL/GenBank/DDBJ databases">
        <title>Kefir isolates.</title>
        <authorList>
            <person name="Marcisauskas S."/>
            <person name="Kim Y."/>
            <person name="Blasche S."/>
        </authorList>
    </citation>
    <scope>NUCLEOTIDE SEQUENCE [LARGE SCALE GENOMIC DNA]</scope>
    <source>
        <strain evidence="2 3">OG2</strain>
    </source>
</reference>
<sequence>MSVLNERPSIKPKEVPKTDNVIHGIGVSCNGEQPSACLTNSECKDEEEETDSDNELDQSDKSSSDRSASTSSSTLPQKQIHMNKILQKRKSTISADNANKLIGGSNLESEQPTRRTTETSITNDPEISDSDVEFNKPRFITIEDLNDLDTKEMKNYKRFNKDHKIFSFSLPFGQNNRTRTSHISMFNLITPITKTNKSIMENDSDSSTSESNMKRLTNNVNSDDGKGRVPLRTNSELENDMSPLSRSKTVAVLDQETPSIKNEIKQKLERTNSISSLEELELYKDEKGIENVRNKAIKESLGIDSVKNQLKQMTISDATKTPDGYTYGRLTSIWNEVDGDFIIMGGYRGSILRDAKTRKRLWVPIKAGLNLTKIDLYIGPTEQDEIDAQKKIVPDGMLTHIGPVDISRKLIKRLDANPKVHIETFGYDWRLSLEIPCAQLIKRLQELWKKQKKDPRYKGKPKGTYILAHSMGGLIAHKVLKEHPELVRGIIYIGAPNQCPNILGPIRFGDSVMWNKSILSSESNFFMRSSLYFLPLDGRCFINRDTYERYDFDMFDPKIWKYLGLSPLVSQKRVDYIEKEKKKQEHDLLHHHHIKSSSRTTSMSSIFSLDPPNPIEVIESVNSKVKDVVSKVPLLRKEIKNDLTDTMEEVIIDYNFKTSYEDSYDYLDRTLKNAKHFLESLDYDPTQDYPPLVSVYGNRVPTVRGCKVDGIAGIIDGDYDDFYYGAGDGVVHHSWILPGVRGFPVEAKIVSETGHVSLMTDLQSMAKALISLHDADRKRNQTMTSK</sequence>
<feature type="compositionally biased region" description="Acidic residues" evidence="1">
    <location>
        <begin position="44"/>
        <end position="57"/>
    </location>
</feature>
<dbReference type="Proteomes" id="UP000750334">
    <property type="component" value="Unassembled WGS sequence"/>
</dbReference>
<accession>A0A9P6W9X9</accession>
<dbReference type="Gene3D" id="3.40.50.1820">
    <property type="entry name" value="alpha/beta hydrolase"/>
    <property type="match status" value="1"/>
</dbReference>
<comment type="caution">
    <text evidence="2">The sequence shown here is derived from an EMBL/GenBank/DDBJ whole genome shotgun (WGS) entry which is preliminary data.</text>
</comment>
<feature type="region of interest" description="Disordered" evidence="1">
    <location>
        <begin position="198"/>
        <end position="244"/>
    </location>
</feature>
<feature type="compositionally biased region" description="Polar residues" evidence="1">
    <location>
        <begin position="232"/>
        <end position="244"/>
    </location>
</feature>
<protein>
    <submittedName>
        <fullName evidence="2">Uncharacterized protein</fullName>
    </submittedName>
</protein>
<dbReference type="AlphaFoldDB" id="A0A9P6W9X9"/>
<dbReference type="InterPro" id="IPR029058">
    <property type="entry name" value="AB_hydrolase_fold"/>
</dbReference>